<dbReference type="EMBL" id="JACFXU010000013">
    <property type="protein sequence ID" value="MBA6412700.1"/>
    <property type="molecule type" value="Genomic_DNA"/>
</dbReference>
<dbReference type="PANTHER" id="PTHR34216:SF3">
    <property type="entry name" value="POLY-BETA-1,6-N-ACETYL-D-GLUCOSAMINE N-DEACETYLASE"/>
    <property type="match status" value="1"/>
</dbReference>
<feature type="domain" description="NodB homology" evidence="3">
    <location>
        <begin position="84"/>
        <end position="342"/>
    </location>
</feature>
<dbReference type="GO" id="GO:0005576">
    <property type="term" value="C:extracellular region"/>
    <property type="evidence" value="ECO:0007669"/>
    <property type="project" value="UniProtKB-SubCell"/>
</dbReference>
<evidence type="ECO:0000256" key="2">
    <source>
        <dbReference type="ARBA" id="ARBA00022729"/>
    </source>
</evidence>
<dbReference type="Proteomes" id="UP000539350">
    <property type="component" value="Unassembled WGS sequence"/>
</dbReference>
<dbReference type="Gene3D" id="3.20.20.370">
    <property type="entry name" value="Glycoside hydrolase/deacetylase"/>
    <property type="match status" value="1"/>
</dbReference>
<evidence type="ECO:0000313" key="4">
    <source>
        <dbReference type="EMBL" id="MBA6412700.1"/>
    </source>
</evidence>
<keyword evidence="2" id="KW-0732">Signal</keyword>
<dbReference type="SUPFAM" id="SSF88713">
    <property type="entry name" value="Glycoside hydrolase/deacetylase"/>
    <property type="match status" value="1"/>
</dbReference>
<keyword evidence="5" id="KW-1185">Reference proteome</keyword>
<accession>A0A7W2YJ23</accession>
<dbReference type="RefSeq" id="WP_182170218.1">
    <property type="nucleotide sequence ID" value="NZ_JACFXU010000013.1"/>
</dbReference>
<proteinExistence type="predicted"/>
<dbReference type="Pfam" id="PF01522">
    <property type="entry name" value="Polysacc_deac_1"/>
    <property type="match status" value="1"/>
</dbReference>
<protein>
    <submittedName>
        <fullName evidence="4">Polysaccharide deacetylase family protein</fullName>
    </submittedName>
</protein>
<sequence>MKQLILGLARIIGLFKLAQWLTRDRLRILAYHGIWEGDGHFGNFLFMKPATFESRMRFLNEWGATVLPLSKALELLSEKRLPEKAVVITIDDGWQSSCKHMSEILCAAGYPATLYVSSYYADKQSPVFDVALAYLFQLAEESKQAVCIQLNAAGTTSKAPQVVTLSQLQDYARSLDSDEQRQSLLAAVAESIGESYESLCASRTFHLANSSELASMSSRGIDLQLHTHRHRTRSATESSLASEISENRQWLEQLTSKPLVHFCYPSGLNEPEDWPVLKELGIESATTTDSGLARESSNIYCLPRILDGENLSNLELEAEMSGFLELVRQVISFSRLTNRSSP</sequence>
<evidence type="ECO:0000259" key="3">
    <source>
        <dbReference type="PROSITE" id="PS51677"/>
    </source>
</evidence>
<comment type="subcellular location">
    <subcellularLocation>
        <location evidence="1">Secreted</location>
    </subcellularLocation>
</comment>
<evidence type="ECO:0000256" key="1">
    <source>
        <dbReference type="ARBA" id="ARBA00004613"/>
    </source>
</evidence>
<dbReference type="PANTHER" id="PTHR34216">
    <property type="match status" value="1"/>
</dbReference>
<dbReference type="PROSITE" id="PS51677">
    <property type="entry name" value="NODB"/>
    <property type="match status" value="1"/>
</dbReference>
<dbReference type="AlphaFoldDB" id="A0A7W2YJ23"/>
<gene>
    <name evidence="4" type="ORF">H2508_06190</name>
</gene>
<organism evidence="4 5">
    <name type="scientific">Sediminihaliea albiluteola</name>
    <dbReference type="NCBI Taxonomy" id="2758564"/>
    <lineage>
        <taxon>Bacteria</taxon>
        <taxon>Pseudomonadati</taxon>
        <taxon>Pseudomonadota</taxon>
        <taxon>Gammaproteobacteria</taxon>
        <taxon>Cellvibrionales</taxon>
        <taxon>Halieaceae</taxon>
        <taxon>Sediminihaliea</taxon>
    </lineage>
</organism>
<dbReference type="GO" id="GO:0005975">
    <property type="term" value="P:carbohydrate metabolic process"/>
    <property type="evidence" value="ECO:0007669"/>
    <property type="project" value="InterPro"/>
</dbReference>
<comment type="caution">
    <text evidence="4">The sequence shown here is derived from an EMBL/GenBank/DDBJ whole genome shotgun (WGS) entry which is preliminary data.</text>
</comment>
<dbReference type="CDD" id="cd10918">
    <property type="entry name" value="CE4_NodB_like_5s_6s"/>
    <property type="match status" value="1"/>
</dbReference>
<dbReference type="InterPro" id="IPR011330">
    <property type="entry name" value="Glyco_hydro/deAcase_b/a-brl"/>
</dbReference>
<dbReference type="GO" id="GO:0016810">
    <property type="term" value="F:hydrolase activity, acting on carbon-nitrogen (but not peptide) bonds"/>
    <property type="evidence" value="ECO:0007669"/>
    <property type="project" value="InterPro"/>
</dbReference>
<reference evidence="4 5" key="1">
    <citation type="submission" date="2020-07" db="EMBL/GenBank/DDBJ databases">
        <title>Halieaceae bacterium, F7430, whole genome shotgun sequencing project.</title>
        <authorList>
            <person name="Jiang S."/>
            <person name="Liu Z.W."/>
            <person name="Du Z.J."/>
        </authorList>
    </citation>
    <scope>NUCLEOTIDE SEQUENCE [LARGE SCALE GENOMIC DNA]</scope>
    <source>
        <strain evidence="4 5">F7430</strain>
    </source>
</reference>
<dbReference type="InterPro" id="IPR051398">
    <property type="entry name" value="Polysacch_Deacetylase"/>
</dbReference>
<evidence type="ECO:0000313" key="5">
    <source>
        <dbReference type="Proteomes" id="UP000539350"/>
    </source>
</evidence>
<dbReference type="InterPro" id="IPR002509">
    <property type="entry name" value="NODB_dom"/>
</dbReference>
<name>A0A7W2YJ23_9GAMM</name>